<dbReference type="AlphaFoldDB" id="A0A7J9CXM5"/>
<reference evidence="2 3" key="1">
    <citation type="journal article" date="2019" name="Genome Biol. Evol.">
        <title>Insights into the evolution of the New World diploid cottons (Gossypium, subgenus Houzingenia) based on genome sequencing.</title>
        <authorList>
            <person name="Grover C.E."/>
            <person name="Arick M.A. 2nd"/>
            <person name="Thrash A."/>
            <person name="Conover J.L."/>
            <person name="Sanders W.S."/>
            <person name="Peterson D.G."/>
            <person name="Frelichowski J.E."/>
            <person name="Scheffler J.A."/>
            <person name="Scheffler B.E."/>
            <person name="Wendel J.F."/>
        </authorList>
    </citation>
    <scope>NUCLEOTIDE SEQUENCE [LARGE SCALE GENOMIC DNA]</scope>
    <source>
        <strain evidence="2">5</strain>
        <tissue evidence="2">Leaf</tissue>
    </source>
</reference>
<dbReference type="Proteomes" id="UP000593579">
    <property type="component" value="Unassembled WGS sequence"/>
</dbReference>
<dbReference type="PANTHER" id="PTHR47074:SF48">
    <property type="entry name" value="POLYNUCLEOTIDYL TRANSFERASE, RIBONUCLEASE H-LIKE SUPERFAMILY PROTEIN"/>
    <property type="match status" value="1"/>
</dbReference>
<gene>
    <name evidence="2" type="ORF">Gogos_005505</name>
</gene>
<evidence type="ECO:0000259" key="1">
    <source>
        <dbReference type="Pfam" id="PF13456"/>
    </source>
</evidence>
<dbReference type="PANTHER" id="PTHR47074">
    <property type="entry name" value="BNAC02G40300D PROTEIN"/>
    <property type="match status" value="1"/>
</dbReference>
<dbReference type="Pfam" id="PF13456">
    <property type="entry name" value="RVT_3"/>
    <property type="match status" value="1"/>
</dbReference>
<proteinExistence type="predicted"/>
<keyword evidence="3" id="KW-1185">Reference proteome</keyword>
<organism evidence="2 3">
    <name type="scientific">Gossypium gossypioides</name>
    <name type="common">Mexican cotton</name>
    <name type="synonym">Selera gossypioides</name>
    <dbReference type="NCBI Taxonomy" id="34282"/>
    <lineage>
        <taxon>Eukaryota</taxon>
        <taxon>Viridiplantae</taxon>
        <taxon>Streptophyta</taxon>
        <taxon>Embryophyta</taxon>
        <taxon>Tracheophyta</taxon>
        <taxon>Spermatophyta</taxon>
        <taxon>Magnoliopsida</taxon>
        <taxon>eudicotyledons</taxon>
        <taxon>Gunneridae</taxon>
        <taxon>Pentapetalae</taxon>
        <taxon>rosids</taxon>
        <taxon>malvids</taxon>
        <taxon>Malvales</taxon>
        <taxon>Malvaceae</taxon>
        <taxon>Malvoideae</taxon>
        <taxon>Gossypium</taxon>
    </lineage>
</organism>
<name>A0A7J9CXM5_GOSGO</name>
<dbReference type="InterPro" id="IPR036397">
    <property type="entry name" value="RNaseH_sf"/>
</dbReference>
<dbReference type="EMBL" id="JABEZY010117118">
    <property type="protein sequence ID" value="MBA0753141.1"/>
    <property type="molecule type" value="Genomic_DNA"/>
</dbReference>
<accession>A0A7J9CXM5</accession>
<evidence type="ECO:0000313" key="3">
    <source>
        <dbReference type="Proteomes" id="UP000593579"/>
    </source>
</evidence>
<feature type="non-terminal residue" evidence="2">
    <location>
        <position position="215"/>
    </location>
</feature>
<dbReference type="InterPro" id="IPR044730">
    <property type="entry name" value="RNase_H-like_dom_plant"/>
</dbReference>
<dbReference type="Gene3D" id="3.30.420.10">
    <property type="entry name" value="Ribonuclease H-like superfamily/Ribonuclease H"/>
    <property type="match status" value="1"/>
</dbReference>
<dbReference type="InterPro" id="IPR052929">
    <property type="entry name" value="RNase_H-like_EbsB-rel"/>
</dbReference>
<dbReference type="CDD" id="cd06222">
    <property type="entry name" value="RNase_H_like"/>
    <property type="match status" value="1"/>
</dbReference>
<comment type="caution">
    <text evidence="2">The sequence shown here is derived from an EMBL/GenBank/DDBJ whole genome shotgun (WGS) entry which is preliminary data.</text>
</comment>
<dbReference type="InterPro" id="IPR002156">
    <property type="entry name" value="RNaseH_domain"/>
</dbReference>
<dbReference type="GO" id="GO:0004523">
    <property type="term" value="F:RNA-DNA hybrid ribonuclease activity"/>
    <property type="evidence" value="ECO:0007669"/>
    <property type="project" value="InterPro"/>
</dbReference>
<feature type="domain" description="RNase H type-1" evidence="1">
    <location>
        <begin position="76"/>
        <end position="190"/>
    </location>
</feature>
<dbReference type="GO" id="GO:0003676">
    <property type="term" value="F:nucleic acid binding"/>
    <property type="evidence" value="ECO:0007669"/>
    <property type="project" value="InterPro"/>
</dbReference>
<protein>
    <recommendedName>
        <fullName evidence="1">RNase H type-1 domain-containing protein</fullName>
    </recommendedName>
</protein>
<dbReference type="OrthoDB" id="1427310at2759"/>
<evidence type="ECO:0000313" key="2">
    <source>
        <dbReference type="EMBL" id="MBA0753141.1"/>
    </source>
</evidence>
<sequence length="215" mass="23972">MCGSLEYRHLGAWIYGSLEHHRHLDASDVRESRAVPTHWCLDVQKPRRRPVTLVLGCAGASDSIGTLVLQMGGLQKNDRIGFGTIIRDEEGFVLGGGGGFKEGRVSVEEAECMAFEESINVARRLNLKENVLFETDHVGLVNRLNNLVNDVTVIGARIRNCTVALNSFKSASLIWTERECNNVAHLICKKMCREARNCLFEMDYPSEIHTAVICD</sequence>